<keyword evidence="1" id="KW-0175">Coiled coil</keyword>
<accession>A0A9D4KAE5</accession>
<comment type="caution">
    <text evidence="2">The sequence shown here is derived from an EMBL/GenBank/DDBJ whole genome shotgun (WGS) entry which is preliminary data.</text>
</comment>
<keyword evidence="3" id="KW-1185">Reference proteome</keyword>
<evidence type="ECO:0000256" key="1">
    <source>
        <dbReference type="SAM" id="Coils"/>
    </source>
</evidence>
<dbReference type="AlphaFoldDB" id="A0A9D4KAE5"/>
<evidence type="ECO:0000313" key="3">
    <source>
        <dbReference type="Proteomes" id="UP000828390"/>
    </source>
</evidence>
<gene>
    <name evidence="2" type="ORF">DPMN_109493</name>
</gene>
<name>A0A9D4KAE5_DREPO</name>
<sequence>MSALREQSSDTTLTRQEICDADNDMNKQSSGVMSIEKVFSDIRTAAKEIILRMQEPNDKRSLEEKNEIFSSLTQAEMMFKDKDYYCRRLLERSCFLEALNACQEKTIQTNRGLFEELVKKCEMLKSQISTDHSSELIPIAKSLEDMRQICVKNEKTLVKEMDLLQQEITQKEDEIKKLKFALLSVKSRSNEERNKLQRQIETQEEHIINLKKKKKILQNRLNELLPIANSLEDMRKICVKNEETLVKEMDLQEEEIKKLNLSLHTLNETVEVNKNCISLKQVDTSINQVKDVEVSTADSDISVPLLHQTNIVQVEDNEFDDDKESTVRFDSSLEHGATGFSMARMSDDSKGDYLSK</sequence>
<reference evidence="2" key="1">
    <citation type="journal article" date="2019" name="bioRxiv">
        <title>The Genome of the Zebra Mussel, Dreissena polymorpha: A Resource for Invasive Species Research.</title>
        <authorList>
            <person name="McCartney M.A."/>
            <person name="Auch B."/>
            <person name="Kono T."/>
            <person name="Mallez S."/>
            <person name="Zhang Y."/>
            <person name="Obille A."/>
            <person name="Becker A."/>
            <person name="Abrahante J.E."/>
            <person name="Garbe J."/>
            <person name="Badalamenti J.P."/>
            <person name="Herman A."/>
            <person name="Mangelson H."/>
            <person name="Liachko I."/>
            <person name="Sullivan S."/>
            <person name="Sone E.D."/>
            <person name="Koren S."/>
            <person name="Silverstein K.A.T."/>
            <person name="Beckman K.B."/>
            <person name="Gohl D.M."/>
        </authorList>
    </citation>
    <scope>NUCLEOTIDE SEQUENCE</scope>
    <source>
        <strain evidence="2">Duluth1</strain>
        <tissue evidence="2">Whole animal</tissue>
    </source>
</reference>
<feature type="non-terminal residue" evidence="2">
    <location>
        <position position="356"/>
    </location>
</feature>
<feature type="coiled-coil region" evidence="1">
    <location>
        <begin position="154"/>
        <end position="269"/>
    </location>
</feature>
<protein>
    <submittedName>
        <fullName evidence="2">Uncharacterized protein</fullName>
    </submittedName>
</protein>
<dbReference type="EMBL" id="JAIWYP010000004">
    <property type="protein sequence ID" value="KAH3836123.1"/>
    <property type="molecule type" value="Genomic_DNA"/>
</dbReference>
<proteinExistence type="predicted"/>
<evidence type="ECO:0000313" key="2">
    <source>
        <dbReference type="EMBL" id="KAH3836123.1"/>
    </source>
</evidence>
<reference evidence="2" key="2">
    <citation type="submission" date="2020-11" db="EMBL/GenBank/DDBJ databases">
        <authorList>
            <person name="McCartney M.A."/>
            <person name="Auch B."/>
            <person name="Kono T."/>
            <person name="Mallez S."/>
            <person name="Becker A."/>
            <person name="Gohl D.M."/>
            <person name="Silverstein K.A.T."/>
            <person name="Koren S."/>
            <person name="Bechman K.B."/>
            <person name="Herman A."/>
            <person name="Abrahante J.E."/>
            <person name="Garbe J."/>
        </authorList>
    </citation>
    <scope>NUCLEOTIDE SEQUENCE</scope>
    <source>
        <strain evidence="2">Duluth1</strain>
        <tissue evidence="2">Whole animal</tissue>
    </source>
</reference>
<dbReference type="Proteomes" id="UP000828390">
    <property type="component" value="Unassembled WGS sequence"/>
</dbReference>
<organism evidence="2 3">
    <name type="scientific">Dreissena polymorpha</name>
    <name type="common">Zebra mussel</name>
    <name type="synonym">Mytilus polymorpha</name>
    <dbReference type="NCBI Taxonomy" id="45954"/>
    <lineage>
        <taxon>Eukaryota</taxon>
        <taxon>Metazoa</taxon>
        <taxon>Spiralia</taxon>
        <taxon>Lophotrochozoa</taxon>
        <taxon>Mollusca</taxon>
        <taxon>Bivalvia</taxon>
        <taxon>Autobranchia</taxon>
        <taxon>Heteroconchia</taxon>
        <taxon>Euheterodonta</taxon>
        <taxon>Imparidentia</taxon>
        <taxon>Neoheterodontei</taxon>
        <taxon>Myida</taxon>
        <taxon>Dreissenoidea</taxon>
        <taxon>Dreissenidae</taxon>
        <taxon>Dreissena</taxon>
    </lineage>
</organism>